<dbReference type="STRING" id="101127.A0A1X2GMT1"/>
<organism evidence="4 5">
    <name type="scientific">Hesseltinella vesiculosa</name>
    <dbReference type="NCBI Taxonomy" id="101127"/>
    <lineage>
        <taxon>Eukaryota</taxon>
        <taxon>Fungi</taxon>
        <taxon>Fungi incertae sedis</taxon>
        <taxon>Mucoromycota</taxon>
        <taxon>Mucoromycotina</taxon>
        <taxon>Mucoromycetes</taxon>
        <taxon>Mucorales</taxon>
        <taxon>Cunninghamellaceae</taxon>
        <taxon>Hesseltinella</taxon>
    </lineage>
</organism>
<dbReference type="AlphaFoldDB" id="A0A1X2GMT1"/>
<dbReference type="PANTHER" id="PTHR44229:SF4">
    <property type="entry name" value="15-HYDROXYPROSTAGLANDIN DEHYDROGENASE [NAD(+)]"/>
    <property type="match status" value="1"/>
</dbReference>
<evidence type="ECO:0000313" key="4">
    <source>
        <dbReference type="EMBL" id="ORX57463.1"/>
    </source>
</evidence>
<evidence type="ECO:0000256" key="3">
    <source>
        <dbReference type="RuleBase" id="RU000363"/>
    </source>
</evidence>
<dbReference type="GO" id="GO:0005737">
    <property type="term" value="C:cytoplasm"/>
    <property type="evidence" value="ECO:0007669"/>
    <property type="project" value="TreeGrafter"/>
</dbReference>
<dbReference type="EMBL" id="MCGT01000008">
    <property type="protein sequence ID" value="ORX57463.1"/>
    <property type="molecule type" value="Genomic_DNA"/>
</dbReference>
<accession>A0A1X2GMT1</accession>
<reference evidence="4 5" key="1">
    <citation type="submission" date="2016-07" db="EMBL/GenBank/DDBJ databases">
        <title>Pervasive Adenine N6-methylation of Active Genes in Fungi.</title>
        <authorList>
            <consortium name="DOE Joint Genome Institute"/>
            <person name="Mondo S.J."/>
            <person name="Dannebaum R.O."/>
            <person name="Kuo R.C."/>
            <person name="Labutti K."/>
            <person name="Haridas S."/>
            <person name="Kuo A."/>
            <person name="Salamov A."/>
            <person name="Ahrendt S.R."/>
            <person name="Lipzen A."/>
            <person name="Sullivan W."/>
            <person name="Andreopoulos W.B."/>
            <person name="Clum A."/>
            <person name="Lindquist E."/>
            <person name="Daum C."/>
            <person name="Ramamoorthy G.K."/>
            <person name="Gryganskyi A."/>
            <person name="Culley D."/>
            <person name="Magnuson J.K."/>
            <person name="James T.Y."/>
            <person name="O'Malley M.A."/>
            <person name="Stajich J.E."/>
            <person name="Spatafora J.W."/>
            <person name="Visel A."/>
            <person name="Grigoriev I.V."/>
        </authorList>
    </citation>
    <scope>NUCLEOTIDE SEQUENCE [LARGE SCALE GENOMIC DNA]</scope>
    <source>
        <strain evidence="4 5">NRRL 3301</strain>
    </source>
</reference>
<dbReference type="PRINTS" id="PR00080">
    <property type="entry name" value="SDRFAMILY"/>
</dbReference>
<dbReference type="PRINTS" id="PR00081">
    <property type="entry name" value="GDHRDH"/>
</dbReference>
<keyword evidence="5" id="KW-1185">Reference proteome</keyword>
<gene>
    <name evidence="4" type="ORF">DM01DRAFT_1406029</name>
</gene>
<dbReference type="PANTHER" id="PTHR44229">
    <property type="entry name" value="15-HYDROXYPROSTAGLANDIN DEHYDROGENASE [NAD(+)]"/>
    <property type="match status" value="1"/>
</dbReference>
<protein>
    <submittedName>
        <fullName evidence="4">NAD(P)-binding protein</fullName>
    </submittedName>
</protein>
<dbReference type="Proteomes" id="UP000242146">
    <property type="component" value="Unassembled WGS sequence"/>
</dbReference>
<proteinExistence type="inferred from homology"/>
<dbReference type="Gene3D" id="3.40.50.720">
    <property type="entry name" value="NAD(P)-binding Rossmann-like Domain"/>
    <property type="match status" value="1"/>
</dbReference>
<evidence type="ECO:0000313" key="5">
    <source>
        <dbReference type="Proteomes" id="UP000242146"/>
    </source>
</evidence>
<evidence type="ECO:0000256" key="1">
    <source>
        <dbReference type="ARBA" id="ARBA00006484"/>
    </source>
</evidence>
<evidence type="ECO:0000256" key="2">
    <source>
        <dbReference type="ARBA" id="ARBA00023002"/>
    </source>
</evidence>
<comment type="caution">
    <text evidence="4">The sequence shown here is derived from an EMBL/GenBank/DDBJ whole genome shotgun (WGS) entry which is preliminary data.</text>
</comment>
<dbReference type="InterPro" id="IPR036291">
    <property type="entry name" value="NAD(P)-bd_dom_sf"/>
</dbReference>
<dbReference type="OrthoDB" id="5840532at2759"/>
<dbReference type="Pfam" id="PF00106">
    <property type="entry name" value="adh_short"/>
    <property type="match status" value="1"/>
</dbReference>
<keyword evidence="2" id="KW-0560">Oxidoreductase</keyword>
<sequence>MTLQQDSEVMKNKVAVITGGAKGIGFAVASALVERGVKVVIGDVLREQGQAAVKALNEKAGSQVALFEFCDVRFYADNKKLFQTAEVHFGGVDIAILNAGIAGLAADTLNTPLDDEAERLIFDINTLGVVKGAKVAIMHMIKRGGGVIVNTASVAGIVGSPGLSSYSATKHAVIGFTRSFEHLGAMGIRVNAVCPYWVETDIIDLRDENGDPASIKEVLDASPKVPMKEVVETYLKFIRDDELSGEAYIVAPDGHHEHPRADLPESCISEEMLEAIAKQTPLSMQKTMDQLQGASKAYFSKL</sequence>
<dbReference type="GO" id="GO:0016616">
    <property type="term" value="F:oxidoreductase activity, acting on the CH-OH group of donors, NAD or NADP as acceptor"/>
    <property type="evidence" value="ECO:0007669"/>
    <property type="project" value="TreeGrafter"/>
</dbReference>
<dbReference type="SUPFAM" id="SSF51735">
    <property type="entry name" value="NAD(P)-binding Rossmann-fold domains"/>
    <property type="match status" value="1"/>
</dbReference>
<comment type="similarity">
    <text evidence="1 3">Belongs to the short-chain dehydrogenases/reductases (SDR) family.</text>
</comment>
<name>A0A1X2GMT1_9FUNG</name>
<dbReference type="InterPro" id="IPR002347">
    <property type="entry name" value="SDR_fam"/>
</dbReference>